<evidence type="ECO:0000313" key="2">
    <source>
        <dbReference type="EMBL" id="KAL1859658.1"/>
    </source>
</evidence>
<organism evidence="2 3">
    <name type="scientific">Diaporthe australafricana</name>
    <dbReference type="NCBI Taxonomy" id="127596"/>
    <lineage>
        <taxon>Eukaryota</taxon>
        <taxon>Fungi</taxon>
        <taxon>Dikarya</taxon>
        <taxon>Ascomycota</taxon>
        <taxon>Pezizomycotina</taxon>
        <taxon>Sordariomycetes</taxon>
        <taxon>Sordariomycetidae</taxon>
        <taxon>Diaporthales</taxon>
        <taxon>Diaporthaceae</taxon>
        <taxon>Diaporthe</taxon>
    </lineage>
</organism>
<sequence>MDVTKKDARVFFKAIVDNYNQKRGWRRLLSVCVYSHCDFVKLQRYSPNSFAPESFRFSFPPHDEAPHDQEYSYDPRPMRYARVPRHIFHHLFNGCYGDEGVAHRLHSAFIGPSCIIKTISDKLLDKMPKRDRKMNEEAELGEDQDVDVFWALLAREQRSAVRVLFYMLLSLAPSLWFMFQWLFGWDHDGDLQDATVPLMFSATMLGVLWAAVYPGSDERETDQPH</sequence>
<dbReference type="EMBL" id="JAWRVE010000097">
    <property type="protein sequence ID" value="KAL1859658.1"/>
    <property type="molecule type" value="Genomic_DNA"/>
</dbReference>
<comment type="caution">
    <text evidence="2">The sequence shown here is derived from an EMBL/GenBank/DDBJ whole genome shotgun (WGS) entry which is preliminary data.</text>
</comment>
<keyword evidence="3" id="KW-1185">Reference proteome</keyword>
<evidence type="ECO:0000313" key="3">
    <source>
        <dbReference type="Proteomes" id="UP001583177"/>
    </source>
</evidence>
<keyword evidence="1" id="KW-1133">Transmembrane helix</keyword>
<gene>
    <name evidence="2" type="ORF">Daus18300_009523</name>
</gene>
<name>A0ABR3WE75_9PEZI</name>
<proteinExistence type="predicted"/>
<protein>
    <submittedName>
        <fullName evidence="2">Uncharacterized protein</fullName>
    </submittedName>
</protein>
<feature type="transmembrane region" description="Helical" evidence="1">
    <location>
        <begin position="195"/>
        <end position="213"/>
    </location>
</feature>
<dbReference type="Proteomes" id="UP001583177">
    <property type="component" value="Unassembled WGS sequence"/>
</dbReference>
<reference evidence="2 3" key="1">
    <citation type="journal article" date="2024" name="IMA Fungus">
        <title>IMA Genome - F19 : A genome assembly and annotation guide to empower mycologists, including annotated draft genome sequences of Ceratocystis pirilliformis, Diaporthe australafricana, Fusarium ophioides, Paecilomyces lecythidis, and Sporothrix stenoceras.</title>
        <authorList>
            <person name="Aylward J."/>
            <person name="Wilson A.M."/>
            <person name="Visagie C.M."/>
            <person name="Spraker J."/>
            <person name="Barnes I."/>
            <person name="Buitendag C."/>
            <person name="Ceriani C."/>
            <person name="Del Mar Angel L."/>
            <person name="du Plessis D."/>
            <person name="Fuchs T."/>
            <person name="Gasser K."/>
            <person name="Kramer D."/>
            <person name="Li W."/>
            <person name="Munsamy K."/>
            <person name="Piso A."/>
            <person name="Price J.L."/>
            <person name="Sonnekus B."/>
            <person name="Thomas C."/>
            <person name="van der Nest A."/>
            <person name="van Dijk A."/>
            <person name="van Heerden A."/>
            <person name="van Vuuren N."/>
            <person name="Yilmaz N."/>
            <person name="Duong T.A."/>
            <person name="van der Merwe N.A."/>
            <person name="Wingfield M.J."/>
            <person name="Wingfield B.D."/>
        </authorList>
    </citation>
    <scope>NUCLEOTIDE SEQUENCE [LARGE SCALE GENOMIC DNA]</scope>
    <source>
        <strain evidence="2 3">CMW 18300</strain>
    </source>
</reference>
<evidence type="ECO:0000256" key="1">
    <source>
        <dbReference type="SAM" id="Phobius"/>
    </source>
</evidence>
<keyword evidence="1" id="KW-0812">Transmembrane</keyword>
<accession>A0ABR3WE75</accession>
<keyword evidence="1" id="KW-0472">Membrane</keyword>
<feature type="transmembrane region" description="Helical" evidence="1">
    <location>
        <begin position="163"/>
        <end position="183"/>
    </location>
</feature>